<dbReference type="STRING" id="403673.A0A177WPN6"/>
<dbReference type="PANTHER" id="PTHR13989:SF16">
    <property type="entry name" value="REPLICATION PROTEIN A2"/>
    <property type="match status" value="1"/>
</dbReference>
<dbReference type="FunFam" id="1.10.10.10:FF:000168">
    <property type="entry name" value="Replication protein A 32 kDa subunit"/>
    <property type="match status" value="1"/>
</dbReference>
<dbReference type="EMBL" id="DS022306">
    <property type="protein sequence ID" value="OAJ41644.1"/>
    <property type="molecule type" value="Genomic_DNA"/>
</dbReference>
<dbReference type="Gene3D" id="2.40.50.140">
    <property type="entry name" value="Nucleic acid-binding proteins"/>
    <property type="match status" value="1"/>
</dbReference>
<sequence>MNAPQQSYQSSNNVGGGFLAGGGSSTGQYGISGSGNSPMVDSPNKKLPCNLLLNSTKSYMKKGSGNQSLRPVTIKQLLAATQTQQTSDSPFTIDSQELTQVTLVGRLNSTTLQSTNCTYVIDDGTGLTIECKKFFDYNGADDEKVQADQFPEESYVQVFGQIKSFGSKKTLSLFKMRLINSIDEITYHNTMVIMAHLALTKGLNDANPNTAGFGTGAQHGGMMAGIKPQETQSGYLQQQYGQYGQQSNSGYGQSNDSMFTPIQSEILNFAREHQASVEGMAIKDLIFRMRGRASESQIREEVQFLSNEGHIYSTLDDDHFKSTGGN</sequence>
<protein>
    <recommendedName>
        <fullName evidence="5">Replication protein A C-terminal domain-containing protein</fullName>
    </recommendedName>
</protein>
<dbReference type="GO" id="GO:0005662">
    <property type="term" value="C:DNA replication factor A complex"/>
    <property type="evidence" value="ECO:0007669"/>
    <property type="project" value="TreeGrafter"/>
</dbReference>
<reference evidence="6 7" key="2">
    <citation type="submission" date="2016-05" db="EMBL/GenBank/DDBJ databases">
        <title>Lineage-specific infection strategies underlie the spectrum of fungal disease in amphibians.</title>
        <authorList>
            <person name="Cuomo C.A."/>
            <person name="Farrer R.A."/>
            <person name="James T."/>
            <person name="Longcore J."/>
            <person name="Birren B."/>
        </authorList>
    </citation>
    <scope>NUCLEOTIDE SEQUENCE [LARGE SCALE GENOMIC DNA]</scope>
    <source>
        <strain evidence="6 7">JEL423</strain>
    </source>
</reference>
<accession>A0A177WPN6</accession>
<evidence type="ECO:0000313" key="6">
    <source>
        <dbReference type="EMBL" id="OAJ41644.1"/>
    </source>
</evidence>
<proteinExistence type="inferred from homology"/>
<dbReference type="InterPro" id="IPR036390">
    <property type="entry name" value="WH_DNA-bd_sf"/>
</dbReference>
<keyword evidence="4" id="KW-0539">Nucleus</keyword>
<dbReference type="Gene3D" id="1.10.10.10">
    <property type="entry name" value="Winged helix-like DNA-binding domain superfamily/Winged helix DNA-binding domain"/>
    <property type="match status" value="1"/>
</dbReference>
<dbReference type="CDD" id="cd04478">
    <property type="entry name" value="RPA2_DBD_D"/>
    <property type="match status" value="1"/>
</dbReference>
<dbReference type="GO" id="GO:0035861">
    <property type="term" value="C:site of double-strand break"/>
    <property type="evidence" value="ECO:0007669"/>
    <property type="project" value="TreeGrafter"/>
</dbReference>
<evidence type="ECO:0000256" key="1">
    <source>
        <dbReference type="ARBA" id="ARBA00004123"/>
    </source>
</evidence>
<feature type="domain" description="Replication protein A C-terminal" evidence="5">
    <location>
        <begin position="221"/>
        <end position="318"/>
    </location>
</feature>
<dbReference type="GO" id="GO:0000724">
    <property type="term" value="P:double-strand break repair via homologous recombination"/>
    <property type="evidence" value="ECO:0007669"/>
    <property type="project" value="TreeGrafter"/>
</dbReference>
<dbReference type="GO" id="GO:0000781">
    <property type="term" value="C:chromosome, telomeric region"/>
    <property type="evidence" value="ECO:0007669"/>
    <property type="project" value="TreeGrafter"/>
</dbReference>
<comment type="subcellular location">
    <subcellularLocation>
        <location evidence="1">Nucleus</location>
    </subcellularLocation>
</comment>
<dbReference type="InterPro" id="IPR012340">
    <property type="entry name" value="NA-bd_OB-fold"/>
</dbReference>
<dbReference type="GO" id="GO:0006260">
    <property type="term" value="P:DNA replication"/>
    <property type="evidence" value="ECO:0007669"/>
    <property type="project" value="TreeGrafter"/>
</dbReference>
<name>A0A177WPN6_BATDL</name>
<dbReference type="SUPFAM" id="SSF46785">
    <property type="entry name" value="Winged helix' DNA-binding domain"/>
    <property type="match status" value="1"/>
</dbReference>
<evidence type="ECO:0000256" key="2">
    <source>
        <dbReference type="ARBA" id="ARBA00007815"/>
    </source>
</evidence>
<comment type="similarity">
    <text evidence="2">Belongs to the replication factor A protein 2 family.</text>
</comment>
<dbReference type="InterPro" id="IPR040260">
    <property type="entry name" value="RFA2-like"/>
</dbReference>
<keyword evidence="3" id="KW-0238">DNA-binding</keyword>
<dbReference type="VEuPathDB" id="FungiDB:BDEG_25213"/>
<evidence type="ECO:0000259" key="5">
    <source>
        <dbReference type="Pfam" id="PF08784"/>
    </source>
</evidence>
<dbReference type="GO" id="GO:0003697">
    <property type="term" value="F:single-stranded DNA binding"/>
    <property type="evidence" value="ECO:0007669"/>
    <property type="project" value="TreeGrafter"/>
</dbReference>
<dbReference type="eggNOG" id="KOG3108">
    <property type="taxonomic scope" value="Eukaryota"/>
</dbReference>
<dbReference type="InterPro" id="IPR036388">
    <property type="entry name" value="WH-like_DNA-bd_sf"/>
</dbReference>
<dbReference type="AlphaFoldDB" id="A0A177WPN6"/>
<reference evidence="6 7" key="1">
    <citation type="submission" date="2006-10" db="EMBL/GenBank/DDBJ databases">
        <title>The Genome Sequence of Batrachochytrium dendrobatidis JEL423.</title>
        <authorList>
            <consortium name="The Broad Institute Genome Sequencing Platform"/>
            <person name="Birren B."/>
            <person name="Lander E."/>
            <person name="Galagan J."/>
            <person name="Cuomo C."/>
            <person name="Devon K."/>
            <person name="Jaffe D."/>
            <person name="Butler J."/>
            <person name="Alvarez P."/>
            <person name="Gnerre S."/>
            <person name="Grabherr M."/>
            <person name="Kleber M."/>
            <person name="Mauceli E."/>
            <person name="Brockman W."/>
            <person name="Young S."/>
            <person name="LaButti K."/>
            <person name="Sykes S."/>
            <person name="DeCaprio D."/>
            <person name="Crawford M."/>
            <person name="Koehrsen M."/>
            <person name="Engels R."/>
            <person name="Montgomery P."/>
            <person name="Pearson M."/>
            <person name="Howarth C."/>
            <person name="Larson L."/>
            <person name="White J."/>
            <person name="O'Leary S."/>
            <person name="Kodira C."/>
            <person name="Zeng Q."/>
            <person name="Yandava C."/>
            <person name="Alvarado L."/>
            <person name="Longcore J."/>
            <person name="James T."/>
        </authorList>
    </citation>
    <scope>NUCLEOTIDE SEQUENCE [LARGE SCALE GENOMIC DNA]</scope>
    <source>
        <strain evidence="6 7">JEL423</strain>
    </source>
</reference>
<evidence type="ECO:0000256" key="4">
    <source>
        <dbReference type="ARBA" id="ARBA00023242"/>
    </source>
</evidence>
<gene>
    <name evidence="6" type="ORF">BDEG_25213</name>
</gene>
<dbReference type="InterPro" id="IPR014892">
    <property type="entry name" value="RPA_C"/>
</dbReference>
<dbReference type="Pfam" id="PF08784">
    <property type="entry name" value="RPA_C"/>
    <property type="match status" value="1"/>
</dbReference>
<dbReference type="OrthoDB" id="25571at2759"/>
<evidence type="ECO:0000313" key="7">
    <source>
        <dbReference type="Proteomes" id="UP000077115"/>
    </source>
</evidence>
<dbReference type="PANTHER" id="PTHR13989">
    <property type="entry name" value="REPLICATION PROTEIN A-RELATED"/>
    <property type="match status" value="1"/>
</dbReference>
<dbReference type="SUPFAM" id="SSF50249">
    <property type="entry name" value="Nucleic acid-binding proteins"/>
    <property type="match status" value="1"/>
</dbReference>
<dbReference type="Proteomes" id="UP000077115">
    <property type="component" value="Unassembled WGS sequence"/>
</dbReference>
<evidence type="ECO:0000256" key="3">
    <source>
        <dbReference type="ARBA" id="ARBA00023125"/>
    </source>
</evidence>
<organism evidence="6 7">
    <name type="scientific">Batrachochytrium dendrobatidis (strain JEL423)</name>
    <dbReference type="NCBI Taxonomy" id="403673"/>
    <lineage>
        <taxon>Eukaryota</taxon>
        <taxon>Fungi</taxon>
        <taxon>Fungi incertae sedis</taxon>
        <taxon>Chytridiomycota</taxon>
        <taxon>Chytridiomycota incertae sedis</taxon>
        <taxon>Chytridiomycetes</taxon>
        <taxon>Rhizophydiales</taxon>
        <taxon>Rhizophydiales incertae sedis</taxon>
        <taxon>Batrachochytrium</taxon>
    </lineage>
</organism>
<dbReference type="GO" id="GO:0006289">
    <property type="term" value="P:nucleotide-excision repair"/>
    <property type="evidence" value="ECO:0007669"/>
    <property type="project" value="TreeGrafter"/>
</dbReference>